<reference evidence="1" key="1">
    <citation type="journal article" date="2021" name="Nat. Commun.">
        <title>Genetic determinants of endophytism in the Arabidopsis root mycobiome.</title>
        <authorList>
            <person name="Mesny F."/>
            <person name="Miyauchi S."/>
            <person name="Thiergart T."/>
            <person name="Pickel B."/>
            <person name="Atanasova L."/>
            <person name="Karlsson M."/>
            <person name="Huettel B."/>
            <person name="Barry K.W."/>
            <person name="Haridas S."/>
            <person name="Chen C."/>
            <person name="Bauer D."/>
            <person name="Andreopoulos W."/>
            <person name="Pangilinan J."/>
            <person name="LaButti K."/>
            <person name="Riley R."/>
            <person name="Lipzen A."/>
            <person name="Clum A."/>
            <person name="Drula E."/>
            <person name="Henrissat B."/>
            <person name="Kohler A."/>
            <person name="Grigoriev I.V."/>
            <person name="Martin F.M."/>
            <person name="Hacquard S."/>
        </authorList>
    </citation>
    <scope>NUCLEOTIDE SEQUENCE</scope>
    <source>
        <strain evidence="1">MPI-CAGE-CH-0235</strain>
    </source>
</reference>
<dbReference type="EMBL" id="JAGPNK010000041">
    <property type="protein sequence ID" value="KAH7303081.1"/>
    <property type="molecule type" value="Genomic_DNA"/>
</dbReference>
<evidence type="ECO:0000313" key="2">
    <source>
        <dbReference type="Proteomes" id="UP000813444"/>
    </source>
</evidence>
<comment type="caution">
    <text evidence="1">The sequence shown here is derived from an EMBL/GenBank/DDBJ whole genome shotgun (WGS) entry which is preliminary data.</text>
</comment>
<dbReference type="AlphaFoldDB" id="A0A8K0S7W1"/>
<proteinExistence type="predicted"/>
<evidence type="ECO:0000313" key="1">
    <source>
        <dbReference type="EMBL" id="KAH7303081.1"/>
    </source>
</evidence>
<name>A0A8K0S7W1_9HYPO</name>
<protein>
    <submittedName>
        <fullName evidence="1">Uncharacterized protein</fullName>
    </submittedName>
</protein>
<keyword evidence="2" id="KW-1185">Reference proteome</keyword>
<accession>A0A8K0S7W1</accession>
<dbReference type="Proteomes" id="UP000813444">
    <property type="component" value="Unassembled WGS sequence"/>
</dbReference>
<sequence>MAVLMSAIRVSLSSLSLLTARDTKRILDYSLQALFFSILGCVEHIISLATTLHELLAVRRADIFHYWDKLTKRLIEMIEEDWPEYVDALKESKILPRPSLAFGSSMSSVGRKTPLPKWIQTRPLSSEERKPFMIYALSAKAEQGIIDGEGA</sequence>
<organism evidence="1 2">
    <name type="scientific">Stachybotrys elegans</name>
    <dbReference type="NCBI Taxonomy" id="80388"/>
    <lineage>
        <taxon>Eukaryota</taxon>
        <taxon>Fungi</taxon>
        <taxon>Dikarya</taxon>
        <taxon>Ascomycota</taxon>
        <taxon>Pezizomycotina</taxon>
        <taxon>Sordariomycetes</taxon>
        <taxon>Hypocreomycetidae</taxon>
        <taxon>Hypocreales</taxon>
        <taxon>Stachybotryaceae</taxon>
        <taxon>Stachybotrys</taxon>
    </lineage>
</organism>
<gene>
    <name evidence="1" type="ORF">B0I35DRAFT_415421</name>
</gene>